<feature type="non-terminal residue" evidence="1">
    <location>
        <position position="88"/>
    </location>
</feature>
<sequence>MFGSRYSRSVGGQLHYVQVALNMMLKGVEDEPWRRLFDLKGNWLYSHRKAEERDQVWKDFNFRKYFQTGLIVDQVMLPGGQDDGEVYT</sequence>
<dbReference type="Proteomes" id="UP000649617">
    <property type="component" value="Unassembled WGS sequence"/>
</dbReference>
<keyword evidence="2" id="KW-1185">Reference proteome</keyword>
<evidence type="ECO:0000313" key="2">
    <source>
        <dbReference type="Proteomes" id="UP000649617"/>
    </source>
</evidence>
<dbReference type="EMBL" id="CAJNIZ010043460">
    <property type="protein sequence ID" value="CAE7660774.1"/>
    <property type="molecule type" value="Genomic_DNA"/>
</dbReference>
<name>A0A812W6S2_SYMPI</name>
<dbReference type="AlphaFoldDB" id="A0A812W6S2"/>
<organism evidence="1 2">
    <name type="scientific">Symbiodinium pilosum</name>
    <name type="common">Dinoflagellate</name>
    <dbReference type="NCBI Taxonomy" id="2952"/>
    <lineage>
        <taxon>Eukaryota</taxon>
        <taxon>Sar</taxon>
        <taxon>Alveolata</taxon>
        <taxon>Dinophyceae</taxon>
        <taxon>Suessiales</taxon>
        <taxon>Symbiodiniaceae</taxon>
        <taxon>Symbiodinium</taxon>
    </lineage>
</organism>
<dbReference type="OrthoDB" id="158357at2759"/>
<reference evidence="1" key="1">
    <citation type="submission" date="2021-02" db="EMBL/GenBank/DDBJ databases">
        <authorList>
            <person name="Dougan E. K."/>
            <person name="Rhodes N."/>
            <person name="Thang M."/>
            <person name="Chan C."/>
        </authorList>
    </citation>
    <scope>NUCLEOTIDE SEQUENCE</scope>
</reference>
<gene>
    <name evidence="1" type="ORF">SPIL2461_LOCUS17917</name>
</gene>
<protein>
    <submittedName>
        <fullName evidence="1">Uncharacterized protein</fullName>
    </submittedName>
</protein>
<accession>A0A812W6S2</accession>
<comment type="caution">
    <text evidence="1">The sequence shown here is derived from an EMBL/GenBank/DDBJ whole genome shotgun (WGS) entry which is preliminary data.</text>
</comment>
<proteinExistence type="predicted"/>
<evidence type="ECO:0000313" key="1">
    <source>
        <dbReference type="EMBL" id="CAE7660774.1"/>
    </source>
</evidence>